<dbReference type="PRINTS" id="PR00421">
    <property type="entry name" value="THIOREDOXIN"/>
</dbReference>
<gene>
    <name evidence="2" type="ORF">DACRYDRAFT_93990</name>
</gene>
<dbReference type="InterPro" id="IPR013766">
    <property type="entry name" value="Thioredoxin_domain"/>
</dbReference>
<dbReference type="OMA" id="PWIEQSA"/>
<organism evidence="2 3">
    <name type="scientific">Dacryopinax primogenitus (strain DJM 731)</name>
    <name type="common">Brown rot fungus</name>
    <dbReference type="NCBI Taxonomy" id="1858805"/>
    <lineage>
        <taxon>Eukaryota</taxon>
        <taxon>Fungi</taxon>
        <taxon>Dikarya</taxon>
        <taxon>Basidiomycota</taxon>
        <taxon>Agaricomycotina</taxon>
        <taxon>Dacrymycetes</taxon>
        <taxon>Dacrymycetales</taxon>
        <taxon>Dacrymycetaceae</taxon>
        <taxon>Dacryopinax</taxon>
    </lineage>
</organism>
<dbReference type="Proteomes" id="UP000030653">
    <property type="component" value="Unassembled WGS sequence"/>
</dbReference>
<evidence type="ECO:0000313" key="2">
    <source>
        <dbReference type="EMBL" id="EJU03729.1"/>
    </source>
</evidence>
<protein>
    <submittedName>
        <fullName evidence="2">Thioredoxin-like protein</fullName>
    </submittedName>
</protein>
<sequence length="219" mass="24689">MLRSSDFHRVLSEEKTSIVAFVAPWCGHCQKMSPEYEGAARSLSPLIPFYAVDCDAEENKPLCGSQGIKGFPTLKSFPRGLKGVAHDYQQERTAGPIIDWAKSEVPNRVKVLRGMHAVNEWIDDEEVKQPKALLLTDKKQMPILWRVLGANFHKRINFAIAKDEDQSIGEALDLGTDKTKVVTWKDGERTVYDGTLNFDSLTPFFEILATPSQRPRDEL</sequence>
<evidence type="ECO:0000259" key="1">
    <source>
        <dbReference type="PROSITE" id="PS51352"/>
    </source>
</evidence>
<evidence type="ECO:0000313" key="3">
    <source>
        <dbReference type="Proteomes" id="UP000030653"/>
    </source>
</evidence>
<dbReference type="GO" id="GO:0034976">
    <property type="term" value="P:response to endoplasmic reticulum stress"/>
    <property type="evidence" value="ECO:0007669"/>
    <property type="project" value="TreeGrafter"/>
</dbReference>
<dbReference type="AlphaFoldDB" id="M5G500"/>
<dbReference type="InterPro" id="IPR036249">
    <property type="entry name" value="Thioredoxin-like_sf"/>
</dbReference>
<proteinExistence type="predicted"/>
<dbReference type="OrthoDB" id="427280at2759"/>
<dbReference type="SUPFAM" id="SSF52833">
    <property type="entry name" value="Thioredoxin-like"/>
    <property type="match status" value="1"/>
</dbReference>
<dbReference type="GeneID" id="63692253"/>
<dbReference type="STRING" id="1858805.M5G500"/>
<accession>M5G500</accession>
<keyword evidence="3" id="KW-1185">Reference proteome</keyword>
<dbReference type="PROSITE" id="PS51352">
    <property type="entry name" value="THIOREDOXIN_2"/>
    <property type="match status" value="1"/>
</dbReference>
<name>M5G500_DACPD</name>
<reference evidence="2 3" key="1">
    <citation type="journal article" date="2012" name="Science">
        <title>The Paleozoic origin of enzymatic lignin decomposition reconstructed from 31 fungal genomes.</title>
        <authorList>
            <person name="Floudas D."/>
            <person name="Binder M."/>
            <person name="Riley R."/>
            <person name="Barry K."/>
            <person name="Blanchette R.A."/>
            <person name="Henrissat B."/>
            <person name="Martinez A.T."/>
            <person name="Otillar R."/>
            <person name="Spatafora J.W."/>
            <person name="Yadav J.S."/>
            <person name="Aerts A."/>
            <person name="Benoit I."/>
            <person name="Boyd A."/>
            <person name="Carlson A."/>
            <person name="Copeland A."/>
            <person name="Coutinho P.M."/>
            <person name="de Vries R.P."/>
            <person name="Ferreira P."/>
            <person name="Findley K."/>
            <person name="Foster B."/>
            <person name="Gaskell J."/>
            <person name="Glotzer D."/>
            <person name="Gorecki P."/>
            <person name="Heitman J."/>
            <person name="Hesse C."/>
            <person name="Hori C."/>
            <person name="Igarashi K."/>
            <person name="Jurgens J.A."/>
            <person name="Kallen N."/>
            <person name="Kersten P."/>
            <person name="Kohler A."/>
            <person name="Kuees U."/>
            <person name="Kumar T.K.A."/>
            <person name="Kuo A."/>
            <person name="LaButti K."/>
            <person name="Larrondo L.F."/>
            <person name="Lindquist E."/>
            <person name="Ling A."/>
            <person name="Lombard V."/>
            <person name="Lucas S."/>
            <person name="Lundell T."/>
            <person name="Martin R."/>
            <person name="McLaughlin D.J."/>
            <person name="Morgenstern I."/>
            <person name="Morin E."/>
            <person name="Murat C."/>
            <person name="Nagy L.G."/>
            <person name="Nolan M."/>
            <person name="Ohm R.A."/>
            <person name="Patyshakuliyeva A."/>
            <person name="Rokas A."/>
            <person name="Ruiz-Duenas F.J."/>
            <person name="Sabat G."/>
            <person name="Salamov A."/>
            <person name="Samejima M."/>
            <person name="Schmutz J."/>
            <person name="Slot J.C."/>
            <person name="St John F."/>
            <person name="Stenlid J."/>
            <person name="Sun H."/>
            <person name="Sun S."/>
            <person name="Syed K."/>
            <person name="Tsang A."/>
            <person name="Wiebenga A."/>
            <person name="Young D."/>
            <person name="Pisabarro A."/>
            <person name="Eastwood D.C."/>
            <person name="Martin F."/>
            <person name="Cullen D."/>
            <person name="Grigoriev I.V."/>
            <person name="Hibbett D.S."/>
        </authorList>
    </citation>
    <scope>NUCLEOTIDE SEQUENCE [LARGE SCALE GENOMIC DNA]</scope>
    <source>
        <strain evidence="2 3">DJM-731 SS1</strain>
    </source>
</reference>
<dbReference type="PANTHER" id="PTHR45815:SF3">
    <property type="entry name" value="PROTEIN DISULFIDE-ISOMERASE A6"/>
    <property type="match status" value="1"/>
</dbReference>
<dbReference type="PANTHER" id="PTHR45815">
    <property type="entry name" value="PROTEIN DISULFIDE-ISOMERASE A6"/>
    <property type="match status" value="1"/>
</dbReference>
<feature type="domain" description="Thioredoxin" evidence="1">
    <location>
        <begin position="1"/>
        <end position="132"/>
    </location>
</feature>
<dbReference type="EMBL" id="JH795859">
    <property type="protein sequence ID" value="EJU03729.1"/>
    <property type="molecule type" value="Genomic_DNA"/>
</dbReference>
<dbReference type="RefSeq" id="XP_040630623.1">
    <property type="nucleotide sequence ID" value="XM_040777191.1"/>
</dbReference>
<dbReference type="GO" id="GO:0005788">
    <property type="term" value="C:endoplasmic reticulum lumen"/>
    <property type="evidence" value="ECO:0007669"/>
    <property type="project" value="TreeGrafter"/>
</dbReference>
<dbReference type="Gene3D" id="3.40.30.10">
    <property type="entry name" value="Glutaredoxin"/>
    <property type="match status" value="2"/>
</dbReference>
<dbReference type="Pfam" id="PF00085">
    <property type="entry name" value="Thioredoxin"/>
    <property type="match status" value="1"/>
</dbReference>
<dbReference type="GO" id="GO:0015035">
    <property type="term" value="F:protein-disulfide reductase activity"/>
    <property type="evidence" value="ECO:0007669"/>
    <property type="project" value="TreeGrafter"/>
</dbReference>
<dbReference type="HOGENOM" id="CLU_059951_1_0_1"/>